<sequence length="31" mass="3992">MHFLFFNKKDYIKFFFTTQDVYNIKFYENVC</sequence>
<organism evidence="1 2">
    <name type="scientific">Alloprevotella rava</name>
    <dbReference type="NCBI Taxonomy" id="671218"/>
    <lineage>
        <taxon>Bacteria</taxon>
        <taxon>Pseudomonadati</taxon>
        <taxon>Bacteroidota</taxon>
        <taxon>Bacteroidia</taxon>
        <taxon>Bacteroidales</taxon>
        <taxon>Prevotellaceae</taxon>
        <taxon>Alloprevotella</taxon>
    </lineage>
</organism>
<proteinExistence type="predicted"/>
<dbReference type="AlphaFoldDB" id="A0A7W5UL29"/>
<evidence type="ECO:0000313" key="2">
    <source>
        <dbReference type="Proteomes" id="UP000541425"/>
    </source>
</evidence>
<reference evidence="1 2" key="1">
    <citation type="submission" date="2020-08" db="EMBL/GenBank/DDBJ databases">
        <title>Genomic Encyclopedia of Type Strains, Phase IV (KMG-IV): sequencing the most valuable type-strain genomes for metagenomic binning, comparative biology and taxonomic classification.</title>
        <authorList>
            <person name="Goeker M."/>
        </authorList>
    </citation>
    <scope>NUCLEOTIDE SEQUENCE [LARGE SCALE GENOMIC DNA]</scope>
    <source>
        <strain evidence="1 2">DSM 22548</strain>
    </source>
</reference>
<protein>
    <submittedName>
        <fullName evidence="1">Uncharacterized protein</fullName>
    </submittedName>
</protein>
<dbReference type="Proteomes" id="UP000541425">
    <property type="component" value="Unassembled WGS sequence"/>
</dbReference>
<evidence type="ECO:0000313" key="1">
    <source>
        <dbReference type="EMBL" id="MBB3701657.1"/>
    </source>
</evidence>
<gene>
    <name evidence="1" type="ORF">FHS60_000099</name>
</gene>
<name>A0A7W5UL29_9BACT</name>
<comment type="caution">
    <text evidence="1">The sequence shown here is derived from an EMBL/GenBank/DDBJ whole genome shotgun (WGS) entry which is preliminary data.</text>
</comment>
<accession>A0A7W5UL29</accession>
<dbReference type="EMBL" id="JACICA010000001">
    <property type="protein sequence ID" value="MBB3701657.1"/>
    <property type="molecule type" value="Genomic_DNA"/>
</dbReference>